<dbReference type="InterPro" id="IPR036259">
    <property type="entry name" value="MFS_trans_sf"/>
</dbReference>
<evidence type="ECO:0000256" key="2">
    <source>
        <dbReference type="ARBA" id="ARBA00005982"/>
    </source>
</evidence>
<feature type="transmembrane region" description="Helical" evidence="6">
    <location>
        <begin position="296"/>
        <end position="321"/>
    </location>
</feature>
<feature type="transmembrane region" description="Helical" evidence="6">
    <location>
        <begin position="80"/>
        <end position="98"/>
    </location>
</feature>
<proteinExistence type="inferred from homology"/>
<dbReference type="InterPro" id="IPR000109">
    <property type="entry name" value="POT_fam"/>
</dbReference>
<comment type="subcellular location">
    <subcellularLocation>
        <location evidence="1">Membrane</location>
        <topology evidence="1">Multi-pass membrane protein</topology>
    </subcellularLocation>
</comment>
<evidence type="ECO:0000256" key="5">
    <source>
        <dbReference type="ARBA" id="ARBA00023136"/>
    </source>
</evidence>
<comment type="caution">
    <text evidence="7">The sequence shown here is derived from an EMBL/GenBank/DDBJ whole genome shotgun (WGS) entry which is preliminary data.</text>
</comment>
<dbReference type="Proteomes" id="UP000825729">
    <property type="component" value="Unassembled WGS sequence"/>
</dbReference>
<evidence type="ECO:0000256" key="6">
    <source>
        <dbReference type="SAM" id="Phobius"/>
    </source>
</evidence>
<evidence type="ECO:0000256" key="3">
    <source>
        <dbReference type="ARBA" id="ARBA00022692"/>
    </source>
</evidence>
<evidence type="ECO:0000256" key="1">
    <source>
        <dbReference type="ARBA" id="ARBA00004141"/>
    </source>
</evidence>
<gene>
    <name evidence="7" type="ORF">H6P81_015476</name>
</gene>
<feature type="transmembrane region" description="Helical" evidence="6">
    <location>
        <begin position="222"/>
        <end position="243"/>
    </location>
</feature>
<sequence length="539" mass="58649">MDISPTTALLNDDDDDTVEGAVDYRGRPVLRSKTGGWRSAVLVLGVEVTERFAFFGIESNLITYLTGPFRQSTANAATSVNLWFGTSLMMPLLGAFIADSYLGRYTMIIASSVLYILGLGFLSLSATLPSLRPPDSCPTPGSCPAPTLFQVAFFFAALYMVALAQGGHRPCVQAFGADQFDPRHPEEIKSRSNFFNWWYFAFKAAILLSLWTVTYIQDNVSWGLGFFITAVPMAAALLVFFLGNFSFRHIVAKEQSSVSRIGLLILQSFRRKSNRVDDDDRPIRSQLPGEQKESRALLQLVAICATCIMFGAIGVQTSTLYTKQASTMIRKIGPNFEVPPASLQTFNCVASFLALPLYDFVVVPVSRSLITHEKRGLSMLQRIGLGLGMTSAVMVVAALVEARRLAAAAAAAATAGSSTTVPMSVAWLIPQYVLYGASEAVTAVGLQEFFYDQVPDGLRSVGLALYLSVFGMGNFISGFLITAIDKASGAFGESWFAADVNRGHLDYFYWLLAALNTLALGLFVYTAGFYVYRTKAGDE</sequence>
<evidence type="ECO:0000256" key="4">
    <source>
        <dbReference type="ARBA" id="ARBA00022989"/>
    </source>
</evidence>
<evidence type="ECO:0000313" key="7">
    <source>
        <dbReference type="EMBL" id="KAG9444136.1"/>
    </source>
</evidence>
<feature type="transmembrane region" description="Helical" evidence="6">
    <location>
        <begin position="341"/>
        <end position="362"/>
    </location>
</feature>
<dbReference type="Gene3D" id="1.20.1250.20">
    <property type="entry name" value="MFS general substrate transporter like domains"/>
    <property type="match status" value="1"/>
</dbReference>
<organism evidence="7 8">
    <name type="scientific">Aristolochia fimbriata</name>
    <name type="common">White veined hardy Dutchman's pipe vine</name>
    <dbReference type="NCBI Taxonomy" id="158543"/>
    <lineage>
        <taxon>Eukaryota</taxon>
        <taxon>Viridiplantae</taxon>
        <taxon>Streptophyta</taxon>
        <taxon>Embryophyta</taxon>
        <taxon>Tracheophyta</taxon>
        <taxon>Spermatophyta</taxon>
        <taxon>Magnoliopsida</taxon>
        <taxon>Magnoliidae</taxon>
        <taxon>Piperales</taxon>
        <taxon>Aristolochiaceae</taxon>
        <taxon>Aristolochia</taxon>
    </lineage>
</organism>
<evidence type="ECO:0000313" key="8">
    <source>
        <dbReference type="Proteomes" id="UP000825729"/>
    </source>
</evidence>
<feature type="transmembrane region" description="Helical" evidence="6">
    <location>
        <begin position="105"/>
        <end position="127"/>
    </location>
</feature>
<comment type="similarity">
    <text evidence="2">Belongs to the major facilitator superfamily. Proton-dependent oligopeptide transporter (POT/PTR) (TC 2.A.17) family.</text>
</comment>
<keyword evidence="5 6" id="KW-0472">Membrane</keyword>
<feature type="transmembrane region" description="Helical" evidence="6">
    <location>
        <begin position="383"/>
        <end position="400"/>
    </location>
</feature>
<dbReference type="Pfam" id="PF00854">
    <property type="entry name" value="PTR2"/>
    <property type="match status" value="1"/>
</dbReference>
<feature type="transmembrane region" description="Helical" evidence="6">
    <location>
        <begin position="507"/>
        <end position="532"/>
    </location>
</feature>
<dbReference type="GO" id="GO:0016020">
    <property type="term" value="C:membrane"/>
    <property type="evidence" value="ECO:0007669"/>
    <property type="project" value="UniProtKB-SubCell"/>
</dbReference>
<accession>A0AAV7E8K7</accession>
<reference evidence="7 8" key="1">
    <citation type="submission" date="2021-07" db="EMBL/GenBank/DDBJ databases">
        <title>The Aristolochia fimbriata genome: insights into angiosperm evolution, floral development and chemical biosynthesis.</title>
        <authorList>
            <person name="Jiao Y."/>
        </authorList>
    </citation>
    <scope>NUCLEOTIDE SEQUENCE [LARGE SCALE GENOMIC DNA]</scope>
    <source>
        <strain evidence="7">IBCAS-2021</strain>
        <tissue evidence="7">Leaf</tissue>
    </source>
</reference>
<name>A0AAV7E8K7_ARIFI</name>
<keyword evidence="8" id="KW-1185">Reference proteome</keyword>
<keyword evidence="4 6" id="KW-1133">Transmembrane helix</keyword>
<dbReference type="FunFam" id="1.20.1250.20:FF:000410">
    <property type="entry name" value="POT family protein"/>
    <property type="match status" value="1"/>
</dbReference>
<protein>
    <submittedName>
        <fullName evidence="7">Uncharacterized protein</fullName>
    </submittedName>
</protein>
<feature type="transmembrane region" description="Helical" evidence="6">
    <location>
        <begin position="463"/>
        <end position="484"/>
    </location>
</feature>
<dbReference type="AlphaFoldDB" id="A0AAV7E8K7"/>
<feature type="transmembrane region" description="Helical" evidence="6">
    <location>
        <begin position="197"/>
        <end position="216"/>
    </location>
</feature>
<dbReference type="PANTHER" id="PTHR11654">
    <property type="entry name" value="OLIGOPEPTIDE TRANSPORTER-RELATED"/>
    <property type="match status" value="1"/>
</dbReference>
<keyword evidence="3 6" id="KW-0812">Transmembrane</keyword>
<feature type="transmembrane region" description="Helical" evidence="6">
    <location>
        <begin position="147"/>
        <end position="164"/>
    </location>
</feature>
<dbReference type="GO" id="GO:0022857">
    <property type="term" value="F:transmembrane transporter activity"/>
    <property type="evidence" value="ECO:0007669"/>
    <property type="project" value="InterPro"/>
</dbReference>
<dbReference type="EMBL" id="JAINDJ010000006">
    <property type="protein sequence ID" value="KAG9444136.1"/>
    <property type="molecule type" value="Genomic_DNA"/>
</dbReference>
<dbReference type="SUPFAM" id="SSF103473">
    <property type="entry name" value="MFS general substrate transporter"/>
    <property type="match status" value="1"/>
</dbReference>